<dbReference type="HAMAP" id="MF_03049">
    <property type="entry name" value="MOCS3_Uba4"/>
    <property type="match status" value="1"/>
</dbReference>
<reference evidence="14 15" key="1">
    <citation type="journal article" date="2019" name="Sci. Rep.">
        <title>Comparative genomics of chytrid fungi reveal insights into the obligate biotrophic and pathogenic lifestyle of Synchytrium endobioticum.</title>
        <authorList>
            <person name="van de Vossenberg B.T.L.H."/>
            <person name="Warris S."/>
            <person name="Nguyen H.D.T."/>
            <person name="van Gent-Pelzer M.P.E."/>
            <person name="Joly D.L."/>
            <person name="van de Geest H.C."/>
            <person name="Bonants P.J.M."/>
            <person name="Smith D.S."/>
            <person name="Levesque C.A."/>
            <person name="van der Lee T.A.J."/>
        </authorList>
    </citation>
    <scope>NUCLEOTIDE SEQUENCE [LARGE SCALE GENOMIC DNA]</scope>
    <source>
        <strain evidence="14 15">CBS 675.73</strain>
    </source>
</reference>
<evidence type="ECO:0000313" key="14">
    <source>
        <dbReference type="EMBL" id="TPX67155.1"/>
    </source>
</evidence>
<feature type="active site" description="Glycyl thioester intermediate; for adenylyltransferase activity" evidence="12">
    <location>
        <position position="187"/>
    </location>
</feature>
<dbReference type="InterPro" id="IPR000594">
    <property type="entry name" value="ThiF_NAD_FAD-bd"/>
</dbReference>
<proteinExistence type="inferred from homology"/>
<feature type="binding site" evidence="12">
    <location>
        <position position="173"/>
    </location>
    <ligand>
        <name>Zn(2+)</name>
        <dbReference type="ChEBI" id="CHEBI:29105"/>
    </ligand>
</feature>
<dbReference type="PROSITE" id="PS50206">
    <property type="entry name" value="RHODANESE_3"/>
    <property type="match status" value="1"/>
</dbReference>
<dbReference type="Proteomes" id="UP000320333">
    <property type="component" value="Unassembled WGS sequence"/>
</dbReference>
<dbReference type="SMART" id="SM00450">
    <property type="entry name" value="RHOD"/>
    <property type="match status" value="1"/>
</dbReference>
<dbReference type="FunFam" id="3.40.50.720:FF:000033">
    <property type="entry name" value="Adenylyltransferase and sulfurtransferase MOCS3"/>
    <property type="match status" value="1"/>
</dbReference>
<dbReference type="GO" id="GO:0005829">
    <property type="term" value="C:cytosol"/>
    <property type="evidence" value="ECO:0007669"/>
    <property type="project" value="UniProtKB-SubCell"/>
</dbReference>
<comment type="caution">
    <text evidence="14">The sequence shown here is derived from an EMBL/GenBank/DDBJ whole genome shotgun (WGS) entry which is preliminary data.</text>
</comment>
<dbReference type="InterPro" id="IPR028885">
    <property type="entry name" value="MOCS3/Uba4"/>
</dbReference>
<dbReference type="GO" id="GO:0070566">
    <property type="term" value="F:adenylyltransferase activity"/>
    <property type="evidence" value="ECO:0007669"/>
    <property type="project" value="InterPro"/>
</dbReference>
<dbReference type="UniPathway" id="UPA00988"/>
<dbReference type="Gene3D" id="3.40.50.720">
    <property type="entry name" value="NAD(P)-binding Rossmann-like Domain"/>
    <property type="match status" value="1"/>
</dbReference>
<keyword evidence="3 12" id="KW-0808">Transferase</keyword>
<keyword evidence="5 12" id="KW-0479">Metal-binding</keyword>
<name>A0A507EUY7_9FUNG</name>
<dbReference type="GO" id="GO:0002143">
    <property type="term" value="P:tRNA wobble position uridine thiolation"/>
    <property type="evidence" value="ECO:0007669"/>
    <property type="project" value="InterPro"/>
</dbReference>
<dbReference type="STRING" id="246404.A0A507EUY7"/>
<evidence type="ECO:0000256" key="12">
    <source>
        <dbReference type="HAMAP-Rule" id="MF_03049"/>
    </source>
</evidence>
<dbReference type="PANTHER" id="PTHR10953">
    <property type="entry name" value="UBIQUITIN-ACTIVATING ENZYME E1"/>
    <property type="match status" value="1"/>
</dbReference>
<gene>
    <name evidence="12" type="primary">UBA4</name>
    <name evidence="14" type="ORF">CcCBS67573_g07592</name>
</gene>
<evidence type="ECO:0000256" key="9">
    <source>
        <dbReference type="ARBA" id="ARBA00022840"/>
    </source>
</evidence>
<keyword evidence="4 12" id="KW-0819">tRNA processing</keyword>
<evidence type="ECO:0000256" key="8">
    <source>
        <dbReference type="ARBA" id="ARBA00022833"/>
    </source>
</evidence>
<dbReference type="GO" id="GO:0032447">
    <property type="term" value="P:protein urmylation"/>
    <property type="evidence" value="ECO:0007669"/>
    <property type="project" value="TreeGrafter"/>
</dbReference>
<keyword evidence="2 12" id="KW-0963">Cytoplasm</keyword>
<dbReference type="Pfam" id="PF00581">
    <property type="entry name" value="Rhodanese"/>
    <property type="match status" value="1"/>
</dbReference>
<evidence type="ECO:0000256" key="10">
    <source>
        <dbReference type="ARBA" id="ARBA00023268"/>
    </source>
</evidence>
<dbReference type="SUPFAM" id="SSF69572">
    <property type="entry name" value="Activating enzymes of the ubiquitin-like proteins"/>
    <property type="match status" value="1"/>
</dbReference>
<keyword evidence="8 12" id="KW-0862">Zinc</keyword>
<dbReference type="GO" id="GO:0046872">
    <property type="term" value="F:metal ion binding"/>
    <property type="evidence" value="ECO:0007669"/>
    <property type="project" value="UniProtKB-KW"/>
</dbReference>
<dbReference type="InterPro" id="IPR001763">
    <property type="entry name" value="Rhodanese-like_dom"/>
</dbReference>
<feature type="domain" description="Rhodanese" evidence="13">
    <location>
        <begin position="295"/>
        <end position="410"/>
    </location>
</feature>
<comment type="subcellular location">
    <subcellularLocation>
        <location evidence="1">Cytoplasm</location>
        <location evidence="1">Cytosol</location>
    </subcellularLocation>
</comment>
<dbReference type="CDD" id="cd00757">
    <property type="entry name" value="ThiF_MoeB_HesA_family"/>
    <property type="match status" value="1"/>
</dbReference>
<dbReference type="GO" id="GO:0042292">
    <property type="term" value="F:URM1 activating enzyme activity"/>
    <property type="evidence" value="ECO:0007669"/>
    <property type="project" value="TreeGrafter"/>
</dbReference>
<accession>A0A507EUY7</accession>
<dbReference type="EMBL" id="QEAP01000410">
    <property type="protein sequence ID" value="TPX67155.1"/>
    <property type="molecule type" value="Genomic_DNA"/>
</dbReference>
<comment type="pathway">
    <text evidence="12">tRNA modification; 5-methoxycarbonylmethyl-2-thiouridine-tRNA biosynthesis.</text>
</comment>
<keyword evidence="9 12" id="KW-0067">ATP-binding</keyword>
<evidence type="ECO:0000256" key="4">
    <source>
        <dbReference type="ARBA" id="ARBA00022694"/>
    </source>
</evidence>
<dbReference type="Gene3D" id="3.40.250.10">
    <property type="entry name" value="Rhodanese-like domain"/>
    <property type="match status" value="1"/>
</dbReference>
<evidence type="ECO:0000256" key="11">
    <source>
        <dbReference type="ARBA" id="ARBA00075323"/>
    </source>
</evidence>
<keyword evidence="7" id="KW-0833">Ubl conjugation pathway</keyword>
<keyword evidence="6 12" id="KW-0547">Nucleotide-binding</keyword>
<evidence type="ECO:0000313" key="15">
    <source>
        <dbReference type="Proteomes" id="UP000320333"/>
    </source>
</evidence>
<feature type="binding site" evidence="12">
    <location>
        <position position="61"/>
    </location>
    <ligand>
        <name>ATP</name>
        <dbReference type="ChEBI" id="CHEBI:30616"/>
    </ligand>
</feature>
<feature type="binding site" evidence="12">
    <location>
        <begin position="68"/>
        <end position="72"/>
    </location>
    <ligand>
        <name>ATP</name>
        <dbReference type="ChEBI" id="CHEBI:30616"/>
    </ligand>
</feature>
<feature type="binding site" evidence="12">
    <location>
        <position position="245"/>
    </location>
    <ligand>
        <name>Zn(2+)</name>
        <dbReference type="ChEBI" id="CHEBI:29105"/>
    </ligand>
</feature>
<dbReference type="AlphaFoldDB" id="A0A507EUY7"/>
<protein>
    <recommendedName>
        <fullName evidence="11">Needs CLA4 to survive protein 3</fullName>
    </recommendedName>
</protein>
<comment type="cofactor">
    <cofactor evidence="12">
        <name>Zn(2+)</name>
        <dbReference type="ChEBI" id="CHEBI:29105"/>
    </cofactor>
    <text evidence="12">Binds 1 zinc ion per subunit.</text>
</comment>
<dbReference type="InterPro" id="IPR035985">
    <property type="entry name" value="Ubiquitin-activating_enz"/>
</dbReference>
<dbReference type="GO" id="GO:0005524">
    <property type="term" value="F:ATP binding"/>
    <property type="evidence" value="ECO:0007669"/>
    <property type="project" value="UniProtKB-KW"/>
</dbReference>
<dbReference type="GO" id="GO:0004792">
    <property type="term" value="F:thiosulfate-cyanide sulfurtransferase activity"/>
    <property type="evidence" value="ECO:0007669"/>
    <property type="project" value="TreeGrafter"/>
</dbReference>
<evidence type="ECO:0000256" key="3">
    <source>
        <dbReference type="ARBA" id="ARBA00022679"/>
    </source>
</evidence>
<dbReference type="InterPro" id="IPR045886">
    <property type="entry name" value="ThiF/MoeB/HesA"/>
</dbReference>
<evidence type="ECO:0000256" key="6">
    <source>
        <dbReference type="ARBA" id="ARBA00022741"/>
    </source>
</evidence>
<dbReference type="NCBIfam" id="NF004281">
    <property type="entry name" value="PRK05690.1"/>
    <property type="match status" value="1"/>
</dbReference>
<evidence type="ECO:0000256" key="2">
    <source>
        <dbReference type="ARBA" id="ARBA00022490"/>
    </source>
</evidence>
<organism evidence="14 15">
    <name type="scientific">Chytriomyces confervae</name>
    <dbReference type="NCBI Taxonomy" id="246404"/>
    <lineage>
        <taxon>Eukaryota</taxon>
        <taxon>Fungi</taxon>
        <taxon>Fungi incertae sedis</taxon>
        <taxon>Chytridiomycota</taxon>
        <taxon>Chytridiomycota incertae sedis</taxon>
        <taxon>Chytridiomycetes</taxon>
        <taxon>Chytridiales</taxon>
        <taxon>Chytriomycetaceae</taxon>
        <taxon>Chytriomyces</taxon>
    </lineage>
</organism>
<evidence type="ECO:0000256" key="1">
    <source>
        <dbReference type="ARBA" id="ARBA00004514"/>
    </source>
</evidence>
<sequence length="412" mass="44001">MSLSKDEIERFSRQILLPELATKGQVNLRKSSCLVVGAGGLGSPAALYLAAAGVGRLGILDYDVVEASNLQRQIIHSQQSVGLSKAESAQESIHRLTSFCECIAHTVVLDSTNAIEIISKYDVIVDATDNVATRYLLNDACVLLDKVLVSGSALRLEGQLTVYHYKGGPCYRCLFPTPPPPETVTNCSDGGVLGAVTGIIGCFQALEAIKLLAGMEPAYAQKLLLLDAFSGAIRVVKLRPKNANCAVCGDNPSITQLIDYVQFCGASATDKSVTQHVLNPSERISAIAYKEILKRGDAHILLDVRDKNQFNIAQLPNAVNIPWSALPRQLGQVLDLVGMPDKSGTLETAETAALASSSGVGQKVPVFVLCRLGNDSQLAVKLLKASGVEQVWDIEGGLYAWSDGVDSSFPKY</sequence>
<feature type="binding site" evidence="12">
    <location>
        <position position="248"/>
    </location>
    <ligand>
        <name>Zn(2+)</name>
        <dbReference type="ChEBI" id="CHEBI:29105"/>
    </ligand>
</feature>
<dbReference type="PANTHER" id="PTHR10953:SF102">
    <property type="entry name" value="ADENYLYLTRANSFERASE AND SULFURTRANSFERASE MOCS3"/>
    <property type="match status" value="1"/>
</dbReference>
<comment type="similarity">
    <text evidence="12">In the N-terminal section; belongs to the HesA/MoeB/ThiF family. UBA4 subfamily.</text>
</comment>
<dbReference type="OrthoDB" id="10261062at2759"/>
<evidence type="ECO:0000256" key="5">
    <source>
        <dbReference type="ARBA" id="ARBA00022723"/>
    </source>
</evidence>
<evidence type="ECO:0000256" key="7">
    <source>
        <dbReference type="ARBA" id="ARBA00022786"/>
    </source>
</evidence>
<dbReference type="FunFam" id="3.40.250.10:FF:000014">
    <property type="entry name" value="Adenylyltransferase and sulfurtransferase MOCS3"/>
    <property type="match status" value="1"/>
</dbReference>
<feature type="binding site" evidence="12">
    <location>
        <position position="85"/>
    </location>
    <ligand>
        <name>ATP</name>
        <dbReference type="ChEBI" id="CHEBI:30616"/>
    </ligand>
</feature>
<feature type="active site" description="Cysteine persulfide intermediate; for sulfurtransferase activity" evidence="12">
    <location>
        <position position="370"/>
    </location>
</feature>
<feature type="binding site" evidence="12">
    <location>
        <position position="40"/>
    </location>
    <ligand>
        <name>ATP</name>
        <dbReference type="ChEBI" id="CHEBI:30616"/>
    </ligand>
</feature>
<keyword evidence="10 12" id="KW-0511">Multifunctional enzyme</keyword>
<dbReference type="InterPro" id="IPR036873">
    <property type="entry name" value="Rhodanese-like_dom_sf"/>
</dbReference>
<keyword evidence="15" id="KW-1185">Reference proteome</keyword>
<feature type="binding site" evidence="12">
    <location>
        <begin position="129"/>
        <end position="130"/>
    </location>
    <ligand>
        <name>ATP</name>
        <dbReference type="ChEBI" id="CHEBI:30616"/>
    </ligand>
</feature>
<feature type="binding site" evidence="12">
    <location>
        <position position="170"/>
    </location>
    <ligand>
        <name>Zn(2+)</name>
        <dbReference type="ChEBI" id="CHEBI:29105"/>
    </ligand>
</feature>
<dbReference type="Pfam" id="PF00899">
    <property type="entry name" value="ThiF"/>
    <property type="match status" value="1"/>
</dbReference>
<evidence type="ECO:0000259" key="13">
    <source>
        <dbReference type="PROSITE" id="PS50206"/>
    </source>
</evidence>